<feature type="transmembrane region" description="Helical" evidence="2">
    <location>
        <begin position="12"/>
        <end position="32"/>
    </location>
</feature>
<keyword evidence="2" id="KW-0472">Membrane</keyword>
<dbReference type="Proteomes" id="UP000190064">
    <property type="component" value="Unassembled WGS sequence"/>
</dbReference>
<keyword evidence="2" id="KW-0812">Transmembrane</keyword>
<proteinExistence type="predicted"/>
<evidence type="ECO:0008006" key="5">
    <source>
        <dbReference type="Google" id="ProtNLM"/>
    </source>
</evidence>
<feature type="transmembrane region" description="Helical" evidence="2">
    <location>
        <begin position="66"/>
        <end position="84"/>
    </location>
</feature>
<dbReference type="STRING" id="966.BTA35_0205060"/>
<keyword evidence="4" id="KW-1185">Reference proteome</keyword>
<organism evidence="3 4">
    <name type="scientific">Oceanospirillum linum</name>
    <dbReference type="NCBI Taxonomy" id="966"/>
    <lineage>
        <taxon>Bacteria</taxon>
        <taxon>Pseudomonadati</taxon>
        <taxon>Pseudomonadota</taxon>
        <taxon>Gammaproteobacteria</taxon>
        <taxon>Oceanospirillales</taxon>
        <taxon>Oceanospirillaceae</taxon>
        <taxon>Oceanospirillum</taxon>
    </lineage>
</organism>
<gene>
    <name evidence="3" type="ORF">BTA35_0205060</name>
</gene>
<evidence type="ECO:0000256" key="1">
    <source>
        <dbReference type="SAM" id="MobiDB-lite"/>
    </source>
</evidence>
<evidence type="ECO:0000313" key="4">
    <source>
        <dbReference type="Proteomes" id="UP000190064"/>
    </source>
</evidence>
<dbReference type="RefSeq" id="WP_077243292.1">
    <property type="nucleotide sequence ID" value="NZ_FXTS01000004.1"/>
</dbReference>
<evidence type="ECO:0000256" key="2">
    <source>
        <dbReference type="SAM" id="Phobius"/>
    </source>
</evidence>
<dbReference type="AlphaFoldDB" id="A0A1T1HG56"/>
<name>A0A1T1HG56_OCELI</name>
<reference evidence="3" key="1">
    <citation type="submission" date="2017-02" db="EMBL/GenBank/DDBJ databases">
        <title>Draft Genome Sequence of the Salt Water Bacterium Oceanospirillum linum ATCC 11336.</title>
        <authorList>
            <person name="Trachtenberg A.M."/>
            <person name="Carney J.G."/>
            <person name="Linnane J.D."/>
            <person name="Rheaume B.A."/>
            <person name="Pitts N.L."/>
            <person name="Mykles D.L."/>
            <person name="Maclea K.S."/>
        </authorList>
    </citation>
    <scope>NUCLEOTIDE SEQUENCE [LARGE SCALE GENOMIC DNA]</scope>
    <source>
        <strain evidence="3">ATCC 11336</strain>
    </source>
</reference>
<dbReference type="EMBL" id="MTSD02000001">
    <property type="protein sequence ID" value="OOV88839.1"/>
    <property type="molecule type" value="Genomic_DNA"/>
</dbReference>
<protein>
    <recommendedName>
        <fullName evidence="5">DUF2628 domain-containing protein</fullName>
    </recommendedName>
</protein>
<feature type="region of interest" description="Disordered" evidence="1">
    <location>
        <begin position="114"/>
        <end position="134"/>
    </location>
</feature>
<sequence>MQIYRVYQHPQRGYAAITSGFNWTAALFSLIWTLSNNLWGPSFLLFLGWSTSIAGIFIAGMMGLPMVSMTFVGLAVLMPLWAGMNAMKWLDQGLQKQGYNLVNKVRAQTSQGAIMTTQRKLDPTAARKRSASRR</sequence>
<evidence type="ECO:0000313" key="3">
    <source>
        <dbReference type="EMBL" id="OOV88839.1"/>
    </source>
</evidence>
<accession>A0A1T1HG56</accession>
<keyword evidence="2" id="KW-1133">Transmembrane helix</keyword>
<comment type="caution">
    <text evidence="3">The sequence shown here is derived from an EMBL/GenBank/DDBJ whole genome shotgun (WGS) entry which is preliminary data.</text>
</comment>